<evidence type="ECO:0000313" key="2">
    <source>
        <dbReference type="Proteomes" id="UP001176941"/>
    </source>
</evidence>
<accession>A0ABN8Z3T3</accession>
<name>A0ABN8Z3T3_RANTA</name>
<organism evidence="1 2">
    <name type="scientific">Rangifer tarandus platyrhynchus</name>
    <name type="common">Svalbard reindeer</name>
    <dbReference type="NCBI Taxonomy" id="3082113"/>
    <lineage>
        <taxon>Eukaryota</taxon>
        <taxon>Metazoa</taxon>
        <taxon>Chordata</taxon>
        <taxon>Craniata</taxon>
        <taxon>Vertebrata</taxon>
        <taxon>Euteleostomi</taxon>
        <taxon>Mammalia</taxon>
        <taxon>Eutheria</taxon>
        <taxon>Laurasiatheria</taxon>
        <taxon>Artiodactyla</taxon>
        <taxon>Ruminantia</taxon>
        <taxon>Pecora</taxon>
        <taxon>Cervidae</taxon>
        <taxon>Odocoileinae</taxon>
        <taxon>Rangifer</taxon>
    </lineage>
</organism>
<gene>
    <name evidence="1" type="ORF">MRATA1EN1_LOCUS17472</name>
</gene>
<sequence>MQEGVYSYFRSQVLLTDARLTWVRLGCGRRPSMQCYLLSISSPSPAPSRHLLTLPGCAITLPASGLSHRPSVPSSAWPLGQDGTHGRVVVIPREEMVATLPLSFS</sequence>
<evidence type="ECO:0000313" key="1">
    <source>
        <dbReference type="EMBL" id="CAI9168510.1"/>
    </source>
</evidence>
<keyword evidence="2" id="KW-1185">Reference proteome</keyword>
<proteinExistence type="predicted"/>
<dbReference type="Proteomes" id="UP001176941">
    <property type="component" value="Chromosome 28"/>
</dbReference>
<reference evidence="1" key="1">
    <citation type="submission" date="2023-04" db="EMBL/GenBank/DDBJ databases">
        <authorList>
            <consortium name="ELIXIR-Norway"/>
        </authorList>
    </citation>
    <scope>NUCLEOTIDE SEQUENCE [LARGE SCALE GENOMIC DNA]</scope>
</reference>
<dbReference type="EMBL" id="OX459964">
    <property type="protein sequence ID" value="CAI9168510.1"/>
    <property type="molecule type" value="Genomic_DNA"/>
</dbReference>
<protein>
    <submittedName>
        <fullName evidence="1">Uncharacterized protein</fullName>
    </submittedName>
</protein>